<feature type="domain" description="EF-hand" evidence="1">
    <location>
        <begin position="18"/>
        <end position="53"/>
    </location>
</feature>
<dbReference type="GO" id="GO:0005509">
    <property type="term" value="F:calcium ion binding"/>
    <property type="evidence" value="ECO:0007669"/>
    <property type="project" value="InterPro"/>
</dbReference>
<dbReference type="Gene3D" id="1.10.238.10">
    <property type="entry name" value="EF-hand"/>
    <property type="match status" value="1"/>
</dbReference>
<evidence type="ECO:0000313" key="2">
    <source>
        <dbReference type="EMBL" id="KAK1932041.1"/>
    </source>
</evidence>
<dbReference type="PROSITE" id="PS50222">
    <property type="entry name" value="EF_HAND_2"/>
    <property type="match status" value="1"/>
</dbReference>
<gene>
    <name evidence="2" type="ORF">P3T76_012541</name>
</gene>
<sequence length="86" mass="9584">MATGGYDIDYAALGLTEERFEAFKSVFSTLDKAHTGAITTKQLETLCYKLGEDFDEEELSVATASLVDPQTGLIHFTTFLPWWISE</sequence>
<comment type="caution">
    <text evidence="2">The sequence shown here is derived from an EMBL/GenBank/DDBJ whole genome shotgun (WGS) entry which is preliminary data.</text>
</comment>
<dbReference type="InterPro" id="IPR002048">
    <property type="entry name" value="EF_hand_dom"/>
</dbReference>
<organism evidence="2 3">
    <name type="scientific">Phytophthora citrophthora</name>
    <dbReference type="NCBI Taxonomy" id="4793"/>
    <lineage>
        <taxon>Eukaryota</taxon>
        <taxon>Sar</taxon>
        <taxon>Stramenopiles</taxon>
        <taxon>Oomycota</taxon>
        <taxon>Peronosporomycetes</taxon>
        <taxon>Peronosporales</taxon>
        <taxon>Peronosporaceae</taxon>
        <taxon>Phytophthora</taxon>
    </lineage>
</organism>
<protein>
    <submittedName>
        <fullName evidence="2">Calmodulin-2</fullName>
    </submittedName>
</protein>
<keyword evidence="3" id="KW-1185">Reference proteome</keyword>
<evidence type="ECO:0000259" key="1">
    <source>
        <dbReference type="PROSITE" id="PS50222"/>
    </source>
</evidence>
<dbReference type="AlphaFoldDB" id="A0AAD9G4K6"/>
<accession>A0AAD9G4K6</accession>
<evidence type="ECO:0000313" key="3">
    <source>
        <dbReference type="Proteomes" id="UP001259832"/>
    </source>
</evidence>
<dbReference type="InterPro" id="IPR011992">
    <property type="entry name" value="EF-hand-dom_pair"/>
</dbReference>
<reference evidence="2" key="1">
    <citation type="submission" date="2023-08" db="EMBL/GenBank/DDBJ databases">
        <title>Reference Genome Resource for the Citrus Pathogen Phytophthora citrophthora.</title>
        <authorList>
            <person name="Moller H."/>
            <person name="Coetzee B."/>
            <person name="Rose L.J."/>
            <person name="Van Niekerk J.M."/>
        </authorList>
    </citation>
    <scope>NUCLEOTIDE SEQUENCE</scope>
    <source>
        <strain evidence="2">STE-U-9442</strain>
    </source>
</reference>
<name>A0AAD9G4K6_9STRA</name>
<dbReference type="Proteomes" id="UP001259832">
    <property type="component" value="Unassembled WGS sequence"/>
</dbReference>
<dbReference type="EMBL" id="JASMQC010000031">
    <property type="protein sequence ID" value="KAK1932041.1"/>
    <property type="molecule type" value="Genomic_DNA"/>
</dbReference>
<dbReference type="SUPFAM" id="SSF47473">
    <property type="entry name" value="EF-hand"/>
    <property type="match status" value="1"/>
</dbReference>
<proteinExistence type="predicted"/>